<dbReference type="InterPro" id="IPR013094">
    <property type="entry name" value="AB_hydrolase_3"/>
</dbReference>
<dbReference type="PANTHER" id="PTHR48081">
    <property type="entry name" value="AB HYDROLASE SUPERFAMILY PROTEIN C4A8.06C"/>
    <property type="match status" value="1"/>
</dbReference>
<organism evidence="3 4">
    <name type="scientific">Lactobacillus equicursoris 66c</name>
    <dbReference type="NCBI Taxonomy" id="872326"/>
    <lineage>
        <taxon>Bacteria</taxon>
        <taxon>Bacillati</taxon>
        <taxon>Bacillota</taxon>
        <taxon>Bacilli</taxon>
        <taxon>Lactobacillales</taxon>
        <taxon>Lactobacillaceae</taxon>
        <taxon>Lactobacillus</taxon>
    </lineage>
</organism>
<gene>
    <name evidence="3" type="ORF">BN146_03970</name>
</gene>
<keyword evidence="1" id="KW-0378">Hydrolase</keyword>
<dbReference type="AlphaFoldDB" id="K0NQY9"/>
<dbReference type="Pfam" id="PF07859">
    <property type="entry name" value="Abhydrolase_3"/>
    <property type="match status" value="1"/>
</dbReference>
<reference evidence="3 4" key="1">
    <citation type="submission" date="2012-08" db="EMBL/GenBank/DDBJ databases">
        <title>Draft Genome Sequences of Lactobacillus equicursoris CIP 110162T, isolated from thoroughbred racehorse feces and Lactobacillus sp. CRBIP 24.137 isolated from urine of human.</title>
        <authorList>
            <person name="Cousin S."/>
            <person name="Loux V."/>
            <person name="Ma L."/>
            <person name="Creno S."/>
            <person name="Clermont D."/>
            <person name="Bizet C."/>
            <person name="Bouchier C."/>
        </authorList>
    </citation>
    <scope>NUCLEOTIDE SEQUENCE [LARGE SCALE GENOMIC DNA]</scope>
    <source>
        <strain evidence="3 4">66c</strain>
    </source>
</reference>
<proteinExistence type="predicted"/>
<accession>K0NQY9</accession>
<dbReference type="RefSeq" id="WP_009557919.1">
    <property type="nucleotide sequence ID" value="NZ_CALZ01000077.1"/>
</dbReference>
<dbReference type="Gene3D" id="3.40.50.1820">
    <property type="entry name" value="alpha/beta hydrolase"/>
    <property type="match status" value="1"/>
</dbReference>
<evidence type="ECO:0000313" key="3">
    <source>
        <dbReference type="EMBL" id="CCK83418.1"/>
    </source>
</evidence>
<protein>
    <recommendedName>
        <fullName evidence="2">Alpha/beta hydrolase fold-3 domain-containing protein</fullName>
    </recommendedName>
</protein>
<comment type="caution">
    <text evidence="3">The sequence shown here is derived from an EMBL/GenBank/DDBJ whole genome shotgun (WGS) entry which is preliminary data.</text>
</comment>
<dbReference type="EMBL" id="CALZ01000077">
    <property type="protein sequence ID" value="CCK83418.1"/>
    <property type="molecule type" value="Genomic_DNA"/>
</dbReference>
<evidence type="ECO:0000313" key="4">
    <source>
        <dbReference type="Proteomes" id="UP000009325"/>
    </source>
</evidence>
<dbReference type="InterPro" id="IPR029058">
    <property type="entry name" value="AB_hydrolase_fold"/>
</dbReference>
<dbReference type="Proteomes" id="UP000009325">
    <property type="component" value="Unassembled WGS sequence"/>
</dbReference>
<name>K0NQY9_9LACO</name>
<evidence type="ECO:0000256" key="1">
    <source>
        <dbReference type="ARBA" id="ARBA00022801"/>
    </source>
</evidence>
<dbReference type="GO" id="GO:0016787">
    <property type="term" value="F:hydrolase activity"/>
    <property type="evidence" value="ECO:0007669"/>
    <property type="project" value="UniProtKB-KW"/>
</dbReference>
<dbReference type="PANTHER" id="PTHR48081:SF6">
    <property type="entry name" value="PEPTIDASE S9 PROLYL OLIGOPEPTIDASE CATALYTIC DOMAIN-CONTAINING PROTEIN"/>
    <property type="match status" value="1"/>
</dbReference>
<dbReference type="SUPFAM" id="SSF53474">
    <property type="entry name" value="alpha/beta-Hydrolases"/>
    <property type="match status" value="1"/>
</dbReference>
<feature type="domain" description="Alpha/beta hydrolase fold-3" evidence="2">
    <location>
        <begin position="83"/>
        <end position="262"/>
    </location>
</feature>
<dbReference type="InterPro" id="IPR050300">
    <property type="entry name" value="GDXG_lipolytic_enzyme"/>
</dbReference>
<sequence length="302" mass="33351">MKIFTEKIGDRGAQASFYLQEANSSVDANRKAPFLIIVPGGAYCYTAWREREPIAYEFISKGFSCAIFDYATEGAEFFDGKHDYSRDPVSAFPNPLIDLAKTIAAVKAHATEWQLDAGSINVIGFSAGGNLVAQLAAYWQTPWLAKLTGLKAEQMHPDSVGLCYPALKMVDLSNHKIAILNKVKVSVDLINYAATGLDQSDERVAMINLDNAVTGQFPRCFMWGTTEDVNCHVGDAISFAGELAQNKVPFEFHMYQKGNHGMSLADKRTDGRPDHALSDPQAASWVKLYLGWLSENKLYHLL</sequence>
<evidence type="ECO:0000259" key="2">
    <source>
        <dbReference type="Pfam" id="PF07859"/>
    </source>
</evidence>
<dbReference type="OrthoDB" id="9794725at2"/>